<dbReference type="PANTHER" id="PTHR47163:SF2">
    <property type="entry name" value="SI:DKEY-17M8.2"/>
    <property type="match status" value="1"/>
</dbReference>
<gene>
    <name evidence="1" type="ORF">niasHT_024694</name>
</gene>
<accession>A0ABD2JV42</accession>
<dbReference type="InterPro" id="IPR053164">
    <property type="entry name" value="IS1016-like_transposase"/>
</dbReference>
<organism evidence="1 2">
    <name type="scientific">Heterodera trifolii</name>
    <dbReference type="NCBI Taxonomy" id="157864"/>
    <lineage>
        <taxon>Eukaryota</taxon>
        <taxon>Metazoa</taxon>
        <taxon>Ecdysozoa</taxon>
        <taxon>Nematoda</taxon>
        <taxon>Chromadorea</taxon>
        <taxon>Rhabditida</taxon>
        <taxon>Tylenchina</taxon>
        <taxon>Tylenchomorpha</taxon>
        <taxon>Tylenchoidea</taxon>
        <taxon>Heteroderidae</taxon>
        <taxon>Heteroderinae</taxon>
        <taxon>Heterodera</taxon>
    </lineage>
</organism>
<keyword evidence="2" id="KW-1185">Reference proteome</keyword>
<dbReference type="AlphaFoldDB" id="A0ABD2JV42"/>
<name>A0ABD2JV42_9BILA</name>
<evidence type="ECO:0000313" key="2">
    <source>
        <dbReference type="Proteomes" id="UP001620626"/>
    </source>
</evidence>
<sequence length="147" mass="16242">MQDAHALNAMAKWDVVNRTVTSVTEFGDAKMRSAVVQKSDFLDVCTKHFILHPARIGGPGACTYTLAVRRKYERGRLVVNDVWIFGGAERGNPQQCFMVPVERRNAATLLPLITAHILPGSIIHSDILSATVHSQMLPVLQTHVRNA</sequence>
<evidence type="ECO:0008006" key="3">
    <source>
        <dbReference type="Google" id="ProtNLM"/>
    </source>
</evidence>
<proteinExistence type="predicted"/>
<evidence type="ECO:0000313" key="1">
    <source>
        <dbReference type="EMBL" id="KAL3094375.1"/>
    </source>
</evidence>
<reference evidence="1 2" key="1">
    <citation type="submission" date="2024-10" db="EMBL/GenBank/DDBJ databases">
        <authorList>
            <person name="Kim D."/>
        </authorList>
    </citation>
    <scope>NUCLEOTIDE SEQUENCE [LARGE SCALE GENOMIC DNA]</scope>
    <source>
        <strain evidence="1">BH-2024</strain>
    </source>
</reference>
<dbReference type="EMBL" id="JBICBT010000898">
    <property type="protein sequence ID" value="KAL3094375.1"/>
    <property type="molecule type" value="Genomic_DNA"/>
</dbReference>
<dbReference type="Proteomes" id="UP001620626">
    <property type="component" value="Unassembled WGS sequence"/>
</dbReference>
<protein>
    <recommendedName>
        <fullName evidence="3">Transposase</fullName>
    </recommendedName>
</protein>
<dbReference type="PANTHER" id="PTHR47163">
    <property type="entry name" value="DDE_TNP_IS1595 DOMAIN-CONTAINING PROTEIN"/>
    <property type="match status" value="1"/>
</dbReference>
<comment type="caution">
    <text evidence="1">The sequence shown here is derived from an EMBL/GenBank/DDBJ whole genome shotgun (WGS) entry which is preliminary data.</text>
</comment>